<feature type="transmembrane region" description="Helical" evidence="1">
    <location>
        <begin position="12"/>
        <end position="34"/>
    </location>
</feature>
<reference evidence="2 3" key="1">
    <citation type="submission" date="2023-03" db="EMBL/GenBank/DDBJ databases">
        <title>Complete genome sequences of several Auritidibacter ignavus strains isolated from ear infections.</title>
        <authorList>
            <person name="Baehr T."/>
            <person name="Baumhoegger A.M."/>
        </authorList>
    </citation>
    <scope>NUCLEOTIDE SEQUENCE [LARGE SCALE GENOMIC DNA]</scope>
    <source>
        <strain evidence="2 3">BABAE-6</strain>
    </source>
</reference>
<feature type="transmembrane region" description="Helical" evidence="1">
    <location>
        <begin position="151"/>
        <end position="172"/>
    </location>
</feature>
<dbReference type="RefSeq" id="WP_110100490.1">
    <property type="nucleotide sequence ID" value="NZ_CP122562.1"/>
</dbReference>
<organism evidence="2 3">
    <name type="scientific">Auritidibacter ignavus</name>
    <dbReference type="NCBI Taxonomy" id="678932"/>
    <lineage>
        <taxon>Bacteria</taxon>
        <taxon>Bacillati</taxon>
        <taxon>Actinomycetota</taxon>
        <taxon>Actinomycetes</taxon>
        <taxon>Micrococcales</taxon>
        <taxon>Micrococcaceae</taxon>
        <taxon>Auritidibacter</taxon>
    </lineage>
</organism>
<feature type="transmembrane region" description="Helical" evidence="1">
    <location>
        <begin position="54"/>
        <end position="75"/>
    </location>
</feature>
<gene>
    <name evidence="2" type="ORF">QDX21_03635</name>
</gene>
<evidence type="ECO:0000313" key="2">
    <source>
        <dbReference type="EMBL" id="WGH93903.1"/>
    </source>
</evidence>
<name>A0AAJ6AI56_9MICC</name>
<evidence type="ECO:0000313" key="3">
    <source>
        <dbReference type="Proteomes" id="UP001224674"/>
    </source>
</evidence>
<keyword evidence="1" id="KW-1133">Transmembrane helix</keyword>
<dbReference type="Proteomes" id="UP001224674">
    <property type="component" value="Chromosome"/>
</dbReference>
<accession>A0AAJ6AI56</accession>
<keyword evidence="1" id="KW-0812">Transmembrane</keyword>
<evidence type="ECO:0008006" key="4">
    <source>
        <dbReference type="Google" id="ProtNLM"/>
    </source>
</evidence>
<dbReference type="AlphaFoldDB" id="A0AAJ6AI56"/>
<feature type="transmembrane region" description="Helical" evidence="1">
    <location>
        <begin position="179"/>
        <end position="200"/>
    </location>
</feature>
<proteinExistence type="predicted"/>
<feature type="transmembrane region" description="Helical" evidence="1">
    <location>
        <begin position="206"/>
        <end position="229"/>
    </location>
</feature>
<keyword evidence="3" id="KW-1185">Reference proteome</keyword>
<dbReference type="EMBL" id="CP122566">
    <property type="protein sequence ID" value="WGH93903.1"/>
    <property type="molecule type" value="Genomic_DNA"/>
</dbReference>
<feature type="transmembrane region" description="Helical" evidence="1">
    <location>
        <begin position="108"/>
        <end position="131"/>
    </location>
</feature>
<keyword evidence="1" id="KW-0472">Membrane</keyword>
<protein>
    <recommendedName>
        <fullName evidence="4">ABC transporter permease</fullName>
    </recommendedName>
</protein>
<sequence length="235" mass="25350">MNHFLRLELSRYVRVIPRFGATVACSTLMGLYFFTFVGRFDDSSDSAMLREPAAVITLALTVAFCVVVIYGTVVYQRFIVSDYIGNRRIQLYSYPGGRSPLFLAKNTAYALAIGGSAAVGFVLSTAVFLTFESFIPVSDAHVTARTWSATLTMVACITLLTLSAITIAGFIGVRRRSTVSSIVTAVILIVLFGNAVAMSLNAPPWVPWTATVGSMALALSLLAVQNLAIQQDEVL</sequence>
<evidence type="ECO:0000256" key="1">
    <source>
        <dbReference type="SAM" id="Phobius"/>
    </source>
</evidence>